<keyword evidence="1" id="KW-0472">Membrane</keyword>
<comment type="caution">
    <text evidence="3">The sequence shown here is derived from an EMBL/GenBank/DDBJ whole genome shotgun (WGS) entry which is preliminary data.</text>
</comment>
<dbReference type="Pfam" id="PF04892">
    <property type="entry name" value="VanZ"/>
    <property type="match status" value="1"/>
</dbReference>
<feature type="transmembrane region" description="Helical" evidence="1">
    <location>
        <begin position="78"/>
        <end position="97"/>
    </location>
</feature>
<feature type="transmembrane region" description="Helical" evidence="1">
    <location>
        <begin position="48"/>
        <end position="66"/>
    </location>
</feature>
<accession>A0A1Z5HP29</accession>
<gene>
    <name evidence="3" type="ORF">KKC1_04510</name>
</gene>
<sequence>MGLVGVTIFPIPIGVPYYGDYFHVNFIPFKSILGSLNHSWYMVPLRNIGGNLVLLAPFGFLLPLVWKGVNTLGKVVTTGFLLSLTIELLQLIIPGRAADVDDLILNTFGLLFGFLAFKLFDLLLRLITKEKRLSESR</sequence>
<evidence type="ECO:0000313" key="3">
    <source>
        <dbReference type="EMBL" id="GAW91289.1"/>
    </source>
</evidence>
<dbReference type="InterPro" id="IPR006976">
    <property type="entry name" value="VanZ-like"/>
</dbReference>
<dbReference type="InterPro" id="IPR053150">
    <property type="entry name" value="Teicoplanin_resist-assoc"/>
</dbReference>
<dbReference type="PANTHER" id="PTHR36834">
    <property type="entry name" value="MEMBRANE PROTEIN-RELATED"/>
    <property type="match status" value="1"/>
</dbReference>
<evidence type="ECO:0000259" key="2">
    <source>
        <dbReference type="Pfam" id="PF04892"/>
    </source>
</evidence>
<keyword evidence="1" id="KW-1133">Transmembrane helix</keyword>
<reference evidence="4" key="1">
    <citation type="journal article" date="2017" name="Appl. Environ. Microbiol.">
        <title>Genomic analysis of Calderihabitans maritimus KKC1, a thermophilic hydrogenogenic carboxydotrophic bacterium isolated from marine sediment.</title>
        <authorList>
            <person name="Omae K."/>
            <person name="Yoneda Y."/>
            <person name="Fukuyama Y."/>
            <person name="Yoshida T."/>
            <person name="Sako Y."/>
        </authorList>
    </citation>
    <scope>NUCLEOTIDE SEQUENCE [LARGE SCALE GENOMIC DNA]</scope>
    <source>
        <strain evidence="4">KKC1</strain>
    </source>
</reference>
<organism evidence="3 4">
    <name type="scientific">Calderihabitans maritimus</name>
    <dbReference type="NCBI Taxonomy" id="1246530"/>
    <lineage>
        <taxon>Bacteria</taxon>
        <taxon>Bacillati</taxon>
        <taxon>Bacillota</taxon>
        <taxon>Clostridia</taxon>
        <taxon>Neomoorellales</taxon>
        <taxon>Calderihabitantaceae</taxon>
        <taxon>Calderihabitans</taxon>
    </lineage>
</organism>
<feature type="domain" description="VanZ-like" evidence="2">
    <location>
        <begin position="3"/>
        <end position="120"/>
    </location>
</feature>
<evidence type="ECO:0000313" key="4">
    <source>
        <dbReference type="Proteomes" id="UP000197032"/>
    </source>
</evidence>
<keyword evidence="4" id="KW-1185">Reference proteome</keyword>
<protein>
    <submittedName>
        <fullName evidence="3">Teicoplanin resistance protein VanZ</fullName>
    </submittedName>
</protein>
<dbReference type="AlphaFoldDB" id="A0A1Z5HP29"/>
<feature type="transmembrane region" description="Helical" evidence="1">
    <location>
        <begin position="103"/>
        <end position="127"/>
    </location>
</feature>
<dbReference type="PANTHER" id="PTHR36834:SF1">
    <property type="entry name" value="INTEGRAL MEMBRANE PROTEIN"/>
    <property type="match status" value="1"/>
</dbReference>
<evidence type="ECO:0000256" key="1">
    <source>
        <dbReference type="SAM" id="Phobius"/>
    </source>
</evidence>
<dbReference type="EMBL" id="BDGJ01000011">
    <property type="protein sequence ID" value="GAW91289.1"/>
    <property type="molecule type" value="Genomic_DNA"/>
</dbReference>
<name>A0A1Z5HP29_9FIRM</name>
<proteinExistence type="predicted"/>
<keyword evidence="1" id="KW-0812">Transmembrane</keyword>
<dbReference type="Proteomes" id="UP000197032">
    <property type="component" value="Unassembled WGS sequence"/>
</dbReference>